<dbReference type="InterPro" id="IPR037185">
    <property type="entry name" value="EmrE-like"/>
</dbReference>
<comment type="subcellular location">
    <subcellularLocation>
        <location evidence="1">Membrane</location>
        <topology evidence="1">Multi-pass membrane protein</topology>
    </subcellularLocation>
</comment>
<feature type="domain" description="EamA" evidence="7">
    <location>
        <begin position="25"/>
        <end position="155"/>
    </location>
</feature>
<keyword evidence="4 6" id="KW-1133">Transmembrane helix</keyword>
<evidence type="ECO:0000256" key="6">
    <source>
        <dbReference type="SAM" id="Phobius"/>
    </source>
</evidence>
<evidence type="ECO:0000313" key="8">
    <source>
        <dbReference type="EMBL" id="SFE63051.1"/>
    </source>
</evidence>
<dbReference type="Gene3D" id="1.10.3730.20">
    <property type="match status" value="2"/>
</dbReference>
<feature type="transmembrane region" description="Helical" evidence="6">
    <location>
        <begin position="26"/>
        <end position="45"/>
    </location>
</feature>
<feature type="domain" description="EamA" evidence="7">
    <location>
        <begin position="165"/>
        <end position="294"/>
    </location>
</feature>
<evidence type="ECO:0000256" key="3">
    <source>
        <dbReference type="ARBA" id="ARBA00022692"/>
    </source>
</evidence>
<evidence type="ECO:0000313" key="9">
    <source>
        <dbReference type="Proteomes" id="UP000325289"/>
    </source>
</evidence>
<feature type="transmembrane region" description="Helical" evidence="6">
    <location>
        <begin position="251"/>
        <end position="272"/>
    </location>
</feature>
<dbReference type="Pfam" id="PF00892">
    <property type="entry name" value="EamA"/>
    <property type="match status" value="2"/>
</dbReference>
<feature type="transmembrane region" description="Helical" evidence="6">
    <location>
        <begin position="219"/>
        <end position="239"/>
    </location>
</feature>
<feature type="transmembrane region" description="Helical" evidence="6">
    <location>
        <begin position="87"/>
        <end position="104"/>
    </location>
</feature>
<keyword evidence="9" id="KW-1185">Reference proteome</keyword>
<dbReference type="GO" id="GO:0016020">
    <property type="term" value="C:membrane"/>
    <property type="evidence" value="ECO:0007669"/>
    <property type="project" value="UniProtKB-SubCell"/>
</dbReference>
<accession>A0A1I2C3V7</accession>
<feature type="transmembrane region" description="Helical" evidence="6">
    <location>
        <begin position="116"/>
        <end position="134"/>
    </location>
</feature>
<proteinExistence type="inferred from homology"/>
<organism evidence="8 9">
    <name type="scientific">Roseivivax sediminis</name>
    <dbReference type="NCBI Taxonomy" id="936889"/>
    <lineage>
        <taxon>Bacteria</taxon>
        <taxon>Pseudomonadati</taxon>
        <taxon>Pseudomonadota</taxon>
        <taxon>Alphaproteobacteria</taxon>
        <taxon>Rhodobacterales</taxon>
        <taxon>Roseobacteraceae</taxon>
        <taxon>Roseivivax</taxon>
    </lineage>
</organism>
<dbReference type="SUPFAM" id="SSF103481">
    <property type="entry name" value="Multidrug resistance efflux transporter EmrE"/>
    <property type="match status" value="2"/>
</dbReference>
<keyword evidence="3 6" id="KW-0812">Transmembrane</keyword>
<evidence type="ECO:0000256" key="1">
    <source>
        <dbReference type="ARBA" id="ARBA00004141"/>
    </source>
</evidence>
<evidence type="ECO:0000256" key="4">
    <source>
        <dbReference type="ARBA" id="ARBA00022989"/>
    </source>
</evidence>
<dbReference type="AlphaFoldDB" id="A0A1I2C3V7"/>
<feature type="transmembrane region" description="Helical" evidence="6">
    <location>
        <begin position="278"/>
        <end position="295"/>
    </location>
</feature>
<dbReference type="EMBL" id="FOMS01000012">
    <property type="protein sequence ID" value="SFE63051.1"/>
    <property type="molecule type" value="Genomic_DNA"/>
</dbReference>
<protein>
    <submittedName>
        <fullName evidence="8">Threonine/homoserine efflux transporter RhtA</fullName>
    </submittedName>
</protein>
<dbReference type="InterPro" id="IPR000620">
    <property type="entry name" value="EamA_dom"/>
</dbReference>
<feature type="transmembrane region" description="Helical" evidence="6">
    <location>
        <begin position="141"/>
        <end position="159"/>
    </location>
</feature>
<evidence type="ECO:0000256" key="5">
    <source>
        <dbReference type="ARBA" id="ARBA00023136"/>
    </source>
</evidence>
<reference evidence="8 9" key="1">
    <citation type="submission" date="2016-10" db="EMBL/GenBank/DDBJ databases">
        <authorList>
            <person name="Varghese N."/>
            <person name="Submissions S."/>
        </authorList>
    </citation>
    <scope>NUCLEOTIDE SEQUENCE [LARGE SCALE GENOMIC DNA]</scope>
    <source>
        <strain evidence="9">YIM D21,KCTC 23444,ACCC 10710</strain>
    </source>
</reference>
<feature type="transmembrane region" description="Helical" evidence="6">
    <location>
        <begin position="57"/>
        <end position="75"/>
    </location>
</feature>
<dbReference type="PANTHER" id="PTHR22911">
    <property type="entry name" value="ACYL-MALONYL CONDENSING ENZYME-RELATED"/>
    <property type="match status" value="1"/>
</dbReference>
<sequence length="314" mass="33566">MTQAAGPAATAEEAAATPAGRPLEGILWMAVTGMCFVMVTALVKTLGGRIPAAESAFLRYLLGLVFLVPAWRQLAALRLTRREGGLFALRGVFHTAAVICWFYAMTRIPLAEVTAMNYLNPVYVSILAVVFLGERMAARRILAVCAALAGALLILRPGVRTLDPGHIAMLFTALFFAGSYLVMKILSGRHSAAVVVAMMSITVTVGLAPFAIADWVTPGWGELALLFGVACFATAGHYTMTRAFAAAPVTVTQPVTFLQLVWSVAIGALFFAEPPDPFVIAGGGLIIAAVTFITWREARARRRQVMPPIHATKY</sequence>
<comment type="similarity">
    <text evidence="2">Belongs to the drug/metabolite transporter (DMT) superfamily. 10 TMS drug/metabolite exporter (DME) (TC 2.A.7.3) family.</text>
</comment>
<feature type="transmembrane region" description="Helical" evidence="6">
    <location>
        <begin position="165"/>
        <end position="183"/>
    </location>
</feature>
<name>A0A1I2C3V7_9RHOB</name>
<dbReference type="Proteomes" id="UP000325289">
    <property type="component" value="Unassembled WGS sequence"/>
</dbReference>
<evidence type="ECO:0000256" key="2">
    <source>
        <dbReference type="ARBA" id="ARBA00009853"/>
    </source>
</evidence>
<gene>
    <name evidence="8" type="ORF">SAMN04515678_112112</name>
</gene>
<feature type="transmembrane region" description="Helical" evidence="6">
    <location>
        <begin position="192"/>
        <end position="213"/>
    </location>
</feature>
<keyword evidence="5 6" id="KW-0472">Membrane</keyword>
<evidence type="ECO:0000259" key="7">
    <source>
        <dbReference type="Pfam" id="PF00892"/>
    </source>
</evidence>
<dbReference type="PANTHER" id="PTHR22911:SF6">
    <property type="entry name" value="SOLUTE CARRIER FAMILY 35 MEMBER G1"/>
    <property type="match status" value="1"/>
</dbReference>